<dbReference type="SUPFAM" id="SSF52283">
    <property type="entry name" value="Formate/glycerate dehydrogenase catalytic domain-like"/>
    <property type="match status" value="1"/>
</dbReference>
<feature type="domain" description="D-isomer specific 2-hydroxyacid dehydrogenase NAD-binding" evidence="6">
    <location>
        <begin position="109"/>
        <end position="282"/>
    </location>
</feature>
<dbReference type="InterPro" id="IPR050857">
    <property type="entry name" value="D-2-hydroxyacid_DH"/>
</dbReference>
<dbReference type="InterPro" id="IPR029753">
    <property type="entry name" value="D-isomer_DH_CS"/>
</dbReference>
<dbReference type="InterPro" id="IPR036291">
    <property type="entry name" value="NAD(P)-bd_dom_sf"/>
</dbReference>
<reference evidence="7 8" key="1">
    <citation type="submission" date="2017-06" db="EMBL/GenBank/DDBJ databases">
        <authorList>
            <person name="Kim H.J."/>
            <person name="Triplett B.A."/>
        </authorList>
    </citation>
    <scope>NUCLEOTIDE SEQUENCE [LARGE SCALE GENOMIC DNA]</scope>
    <source>
        <strain evidence="7 8">DSM 8800</strain>
    </source>
</reference>
<keyword evidence="8" id="KW-1185">Reference proteome</keyword>
<dbReference type="EMBL" id="FZNQ01000051">
    <property type="protein sequence ID" value="SNR71144.1"/>
    <property type="molecule type" value="Genomic_DNA"/>
</dbReference>
<dbReference type="OrthoDB" id="34275at2157"/>
<accession>A0A238YKJ3</accession>
<dbReference type="Proteomes" id="UP000198397">
    <property type="component" value="Unassembled WGS sequence"/>
</dbReference>
<dbReference type="RefSeq" id="WP_089386112.1">
    <property type="nucleotide sequence ID" value="NZ_FZNQ01000051.1"/>
</dbReference>
<dbReference type="PANTHER" id="PTHR42789:SF1">
    <property type="entry name" value="D-ISOMER SPECIFIC 2-HYDROXYACID DEHYDROGENASE FAMILY PROTEIN (AFU_ORTHOLOGUE AFUA_6G10090)"/>
    <property type="match status" value="1"/>
</dbReference>
<organism evidence="7 8">
    <name type="scientific">Halorubrum vacuolatum</name>
    <name type="common">Natronobacterium vacuolatum</name>
    <dbReference type="NCBI Taxonomy" id="63740"/>
    <lineage>
        <taxon>Archaea</taxon>
        <taxon>Methanobacteriati</taxon>
        <taxon>Methanobacteriota</taxon>
        <taxon>Stenosarchaea group</taxon>
        <taxon>Halobacteria</taxon>
        <taxon>Halobacteriales</taxon>
        <taxon>Haloferacaceae</taxon>
        <taxon>Halorubrum</taxon>
    </lineage>
</organism>
<dbReference type="Pfam" id="PF02826">
    <property type="entry name" value="2-Hacid_dh_C"/>
    <property type="match status" value="1"/>
</dbReference>
<evidence type="ECO:0000313" key="8">
    <source>
        <dbReference type="Proteomes" id="UP000198397"/>
    </source>
</evidence>
<name>A0A238YKJ3_HALVU</name>
<dbReference type="InterPro" id="IPR006139">
    <property type="entry name" value="D-isomer_2_OHA_DH_cat_dom"/>
</dbReference>
<proteinExistence type="inferred from homology"/>
<evidence type="ECO:0000256" key="2">
    <source>
        <dbReference type="ARBA" id="ARBA00023002"/>
    </source>
</evidence>
<protein>
    <submittedName>
        <fullName evidence="7">D-3-phosphoglycerate dehydrogenase</fullName>
    </submittedName>
</protein>
<dbReference type="InterPro" id="IPR006140">
    <property type="entry name" value="D-isomer_DH_NAD-bd"/>
</dbReference>
<evidence type="ECO:0000256" key="3">
    <source>
        <dbReference type="ARBA" id="ARBA00023027"/>
    </source>
</evidence>
<dbReference type="PANTHER" id="PTHR42789">
    <property type="entry name" value="D-ISOMER SPECIFIC 2-HYDROXYACID DEHYDROGENASE FAMILY PROTEIN (AFU_ORTHOLOGUE AFUA_6G10090)"/>
    <property type="match status" value="1"/>
</dbReference>
<evidence type="ECO:0000256" key="1">
    <source>
        <dbReference type="ARBA" id="ARBA00005854"/>
    </source>
</evidence>
<gene>
    <name evidence="7" type="ORF">SAMN06264855_1512</name>
</gene>
<evidence type="ECO:0000259" key="6">
    <source>
        <dbReference type="Pfam" id="PF02826"/>
    </source>
</evidence>
<dbReference type="SUPFAM" id="SSF51735">
    <property type="entry name" value="NAD(P)-binding Rossmann-fold domains"/>
    <property type="match status" value="1"/>
</dbReference>
<dbReference type="Gene3D" id="3.40.50.720">
    <property type="entry name" value="NAD(P)-binding Rossmann-like Domain"/>
    <property type="match status" value="2"/>
</dbReference>
<dbReference type="FunFam" id="3.40.50.720:FF:000203">
    <property type="entry name" value="D-3-phosphoglycerate dehydrogenase (SerA)"/>
    <property type="match status" value="1"/>
</dbReference>
<dbReference type="PROSITE" id="PS00671">
    <property type="entry name" value="D_2_HYDROXYACID_DH_3"/>
    <property type="match status" value="1"/>
</dbReference>
<keyword evidence="3" id="KW-0520">NAD</keyword>
<dbReference type="AlphaFoldDB" id="A0A238YKJ3"/>
<evidence type="ECO:0000256" key="4">
    <source>
        <dbReference type="RuleBase" id="RU003719"/>
    </source>
</evidence>
<keyword evidence="2 4" id="KW-0560">Oxidoreductase</keyword>
<sequence length="318" mass="34461">MRRAIVDQDITPTDQLLAGLPDDWEVTVGIENSRDAVIEALQGTNVAFVTSRVPMSRDVIENAPKLEMIAKLGTGIDNIDCKAAAEHSIPVTHTPGYNALSVAEHTLCLTLATARRLTAARNLIENSEWRDSYDLGMRVSGTSVGVVGFGDIGKRFARLLSGFDVEILAHDPFVPEIDTELVGATMTDLDSLLRQSDIIVLTTEFTEETRGLIGDSELSKMNSSAILINTARGPVVEEAALIDALRKDSIGGAGLDVFTTEPLDSNSELLEFDHVVVTPHIAAMTTPSRIKSINRLTTNVKKLFDGAEVPERYMATPF</sequence>
<evidence type="ECO:0000259" key="5">
    <source>
        <dbReference type="Pfam" id="PF00389"/>
    </source>
</evidence>
<dbReference type="GO" id="GO:0016616">
    <property type="term" value="F:oxidoreductase activity, acting on the CH-OH group of donors, NAD or NADP as acceptor"/>
    <property type="evidence" value="ECO:0007669"/>
    <property type="project" value="InterPro"/>
</dbReference>
<evidence type="ECO:0000313" key="7">
    <source>
        <dbReference type="EMBL" id="SNR71144.1"/>
    </source>
</evidence>
<comment type="similarity">
    <text evidence="1 4">Belongs to the D-isomer specific 2-hydroxyacid dehydrogenase family.</text>
</comment>
<feature type="domain" description="D-isomer specific 2-hydroxyacid dehydrogenase catalytic" evidence="5">
    <location>
        <begin position="25"/>
        <end position="310"/>
    </location>
</feature>
<dbReference type="Pfam" id="PF00389">
    <property type="entry name" value="2-Hacid_dh"/>
    <property type="match status" value="1"/>
</dbReference>
<dbReference type="GO" id="GO:0051287">
    <property type="term" value="F:NAD binding"/>
    <property type="evidence" value="ECO:0007669"/>
    <property type="project" value="InterPro"/>
</dbReference>